<keyword evidence="1" id="KW-1133">Transmembrane helix</keyword>
<protein>
    <submittedName>
        <fullName evidence="2">Uncharacterized protein</fullName>
    </submittedName>
</protein>
<sequence>MPKLNQRGSPRFGEAGIIPFVLVLIVSLVLVGGGVTVYSQKEVILKNLPKPNGLQLPAVFFKPTPKPGEITTKPPKAELAKESVNYETKGTEVEGLPNINMYPPEGWNQLAPKDSDVLIFEAPDKDYVWVGKSNLWIQARISVRITKSTGESLAEAVSQYKNLFKEQIPTVYLFENKDLIGGVEAYYLEADHDLRDIRRATIEEELIKSGKNFSQADLTKLLEVEMIKSATYFLQKNGYDVVIQGRASAIAWDKRGEEIKKSIMSLIFIGK</sequence>
<dbReference type="STRING" id="1797785.A3B45_05140"/>
<feature type="transmembrane region" description="Helical" evidence="1">
    <location>
        <begin position="12"/>
        <end position="38"/>
    </location>
</feature>
<dbReference type="Proteomes" id="UP000178565">
    <property type="component" value="Unassembled WGS sequence"/>
</dbReference>
<dbReference type="AlphaFoldDB" id="A0A1F5KUL1"/>
<accession>A0A1F5KUL1</accession>
<comment type="caution">
    <text evidence="2">The sequence shown here is derived from an EMBL/GenBank/DDBJ whole genome shotgun (WGS) entry which is preliminary data.</text>
</comment>
<organism evidence="2 3">
    <name type="scientific">Candidatus Daviesbacteria bacterium RIFCSPLOWO2_01_FULL_39_12</name>
    <dbReference type="NCBI Taxonomy" id="1797785"/>
    <lineage>
        <taxon>Bacteria</taxon>
        <taxon>Candidatus Daviesiibacteriota</taxon>
    </lineage>
</organism>
<evidence type="ECO:0000313" key="3">
    <source>
        <dbReference type="Proteomes" id="UP000178565"/>
    </source>
</evidence>
<dbReference type="EMBL" id="MFDM01000001">
    <property type="protein sequence ID" value="OGE44505.1"/>
    <property type="molecule type" value="Genomic_DNA"/>
</dbReference>
<reference evidence="2 3" key="1">
    <citation type="journal article" date="2016" name="Nat. Commun.">
        <title>Thousands of microbial genomes shed light on interconnected biogeochemical processes in an aquifer system.</title>
        <authorList>
            <person name="Anantharaman K."/>
            <person name="Brown C.T."/>
            <person name="Hug L.A."/>
            <person name="Sharon I."/>
            <person name="Castelle C.J."/>
            <person name="Probst A.J."/>
            <person name="Thomas B.C."/>
            <person name="Singh A."/>
            <person name="Wilkins M.J."/>
            <person name="Karaoz U."/>
            <person name="Brodie E.L."/>
            <person name="Williams K.H."/>
            <person name="Hubbard S.S."/>
            <person name="Banfield J.F."/>
        </authorList>
    </citation>
    <scope>NUCLEOTIDE SEQUENCE [LARGE SCALE GENOMIC DNA]</scope>
</reference>
<name>A0A1F5KUL1_9BACT</name>
<proteinExistence type="predicted"/>
<keyword evidence="1" id="KW-0812">Transmembrane</keyword>
<gene>
    <name evidence="2" type="ORF">A3B45_05140</name>
</gene>
<evidence type="ECO:0000256" key="1">
    <source>
        <dbReference type="SAM" id="Phobius"/>
    </source>
</evidence>
<evidence type="ECO:0000313" key="2">
    <source>
        <dbReference type="EMBL" id="OGE44505.1"/>
    </source>
</evidence>
<keyword evidence="1" id="KW-0472">Membrane</keyword>